<organism evidence="3 4">
    <name type="scientific">Favolaschia claudopus</name>
    <dbReference type="NCBI Taxonomy" id="2862362"/>
    <lineage>
        <taxon>Eukaryota</taxon>
        <taxon>Fungi</taxon>
        <taxon>Dikarya</taxon>
        <taxon>Basidiomycota</taxon>
        <taxon>Agaricomycotina</taxon>
        <taxon>Agaricomycetes</taxon>
        <taxon>Agaricomycetidae</taxon>
        <taxon>Agaricales</taxon>
        <taxon>Marasmiineae</taxon>
        <taxon>Mycenaceae</taxon>
        <taxon>Favolaschia</taxon>
    </lineage>
</organism>
<feature type="coiled-coil region" evidence="1">
    <location>
        <begin position="358"/>
        <end position="385"/>
    </location>
</feature>
<keyword evidence="1" id="KW-0175">Coiled coil</keyword>
<evidence type="ECO:0000313" key="4">
    <source>
        <dbReference type="Proteomes" id="UP001362999"/>
    </source>
</evidence>
<proteinExistence type="predicted"/>
<dbReference type="Proteomes" id="UP001362999">
    <property type="component" value="Unassembled WGS sequence"/>
</dbReference>
<evidence type="ECO:0008006" key="5">
    <source>
        <dbReference type="Google" id="ProtNLM"/>
    </source>
</evidence>
<dbReference type="AlphaFoldDB" id="A0AAW0CSG1"/>
<evidence type="ECO:0000256" key="1">
    <source>
        <dbReference type="SAM" id="Coils"/>
    </source>
</evidence>
<evidence type="ECO:0000256" key="2">
    <source>
        <dbReference type="SAM" id="SignalP"/>
    </source>
</evidence>
<protein>
    <recommendedName>
        <fullName evidence="5">F-box protein</fullName>
    </recommendedName>
</protein>
<sequence length="402" mass="45078">MSPRLLHCTVLASSFYHVVGGAFEPSTLTALKELRLGKRSLSVPALNNATIVLRYITLPALERLHIHCSITRDTVSDFSAFILRSSPPLRCLVFDASVYVVEAPTAECLYAVPTLETLTLSTSDLVSVLELLATDSALLPNLEHLTCTPKRSRWRGDFEVVVRILQVRSLSMFRLNITTIGAFGGADVPNEDILVELRRIRSSGVDIYIGDEQRNLWSCHTVSGPPSFRVILRVPSRLPQSDHRYHDDFIVFYIFASCFHVAPLIRREWLGFLAAPNYPLLYNFLKRGHVLHLAERYTRTDPLLSRIGRLPLLQSSQALAFFLPCSAWGALLLADHDHDNTARPATHMESVTELHELIDELSFAIDVQLEALESLEKRRSDARRALNSKLDPVARFVQASGS</sequence>
<reference evidence="3 4" key="1">
    <citation type="journal article" date="2024" name="J Genomics">
        <title>Draft genome sequencing and assembly of Favolaschia claudopus CIRM-BRFM 2984 isolated from oak limbs.</title>
        <authorList>
            <person name="Navarro D."/>
            <person name="Drula E."/>
            <person name="Chaduli D."/>
            <person name="Cazenave R."/>
            <person name="Ahrendt S."/>
            <person name="Wang J."/>
            <person name="Lipzen A."/>
            <person name="Daum C."/>
            <person name="Barry K."/>
            <person name="Grigoriev I.V."/>
            <person name="Favel A."/>
            <person name="Rosso M.N."/>
            <person name="Martin F."/>
        </authorList>
    </citation>
    <scope>NUCLEOTIDE SEQUENCE [LARGE SCALE GENOMIC DNA]</scope>
    <source>
        <strain evidence="3 4">CIRM-BRFM 2984</strain>
    </source>
</reference>
<name>A0AAW0CSG1_9AGAR</name>
<keyword evidence="2" id="KW-0732">Signal</keyword>
<keyword evidence="4" id="KW-1185">Reference proteome</keyword>
<comment type="caution">
    <text evidence="3">The sequence shown here is derived from an EMBL/GenBank/DDBJ whole genome shotgun (WGS) entry which is preliminary data.</text>
</comment>
<feature type="signal peptide" evidence="2">
    <location>
        <begin position="1"/>
        <end position="21"/>
    </location>
</feature>
<dbReference type="EMBL" id="JAWWNJ010000014">
    <property type="protein sequence ID" value="KAK7041161.1"/>
    <property type="molecule type" value="Genomic_DNA"/>
</dbReference>
<accession>A0AAW0CSG1</accession>
<gene>
    <name evidence="3" type="ORF">R3P38DRAFT_3453364</name>
</gene>
<evidence type="ECO:0000313" key="3">
    <source>
        <dbReference type="EMBL" id="KAK7041161.1"/>
    </source>
</evidence>
<feature type="chain" id="PRO_5043339871" description="F-box protein" evidence="2">
    <location>
        <begin position="22"/>
        <end position="402"/>
    </location>
</feature>